<comment type="caution">
    <text evidence="5">The sequence shown here is derived from an EMBL/GenBank/DDBJ whole genome shotgun (WGS) entry which is preliminary data.</text>
</comment>
<keyword evidence="2 4" id="KW-0472">Membrane</keyword>
<evidence type="ECO:0008006" key="7">
    <source>
        <dbReference type="Google" id="ProtNLM"/>
    </source>
</evidence>
<keyword evidence="4" id="KW-0812">Transmembrane</keyword>
<keyword evidence="6" id="KW-1185">Reference proteome</keyword>
<feature type="compositionally biased region" description="Acidic residues" evidence="3">
    <location>
        <begin position="30"/>
        <end position="39"/>
    </location>
</feature>
<feature type="transmembrane region" description="Helical" evidence="4">
    <location>
        <begin position="55"/>
        <end position="75"/>
    </location>
</feature>
<dbReference type="EMBL" id="BAAAME010000005">
    <property type="protein sequence ID" value="GAA1750574.1"/>
    <property type="molecule type" value="Genomic_DNA"/>
</dbReference>
<evidence type="ECO:0000313" key="5">
    <source>
        <dbReference type="EMBL" id="GAA1750574.1"/>
    </source>
</evidence>
<feature type="compositionally biased region" description="Basic and acidic residues" evidence="3">
    <location>
        <begin position="1"/>
        <end position="15"/>
    </location>
</feature>
<evidence type="ECO:0000256" key="4">
    <source>
        <dbReference type="SAM" id="Phobius"/>
    </source>
</evidence>
<dbReference type="PANTHER" id="PTHR37042:SF4">
    <property type="entry name" value="OUTER MEMBRANE PROTEIN RV1973"/>
    <property type="match status" value="1"/>
</dbReference>
<dbReference type="RefSeq" id="WP_344203637.1">
    <property type="nucleotide sequence ID" value="NZ_BAAAME010000005.1"/>
</dbReference>
<keyword evidence="4" id="KW-1133">Transmembrane helix</keyword>
<comment type="subcellular location">
    <subcellularLocation>
        <location evidence="1">Membrane</location>
    </subcellularLocation>
</comment>
<dbReference type="Proteomes" id="UP001501057">
    <property type="component" value="Unassembled WGS sequence"/>
</dbReference>
<reference evidence="6" key="1">
    <citation type="journal article" date="2019" name="Int. J. Syst. Evol. Microbiol.">
        <title>The Global Catalogue of Microorganisms (GCM) 10K type strain sequencing project: providing services to taxonomists for standard genome sequencing and annotation.</title>
        <authorList>
            <consortium name="The Broad Institute Genomics Platform"/>
            <consortium name="The Broad Institute Genome Sequencing Center for Infectious Disease"/>
            <person name="Wu L."/>
            <person name="Ma J."/>
        </authorList>
    </citation>
    <scope>NUCLEOTIDE SEQUENCE [LARGE SCALE GENOMIC DNA]</scope>
    <source>
        <strain evidence="6">JCM 13518</strain>
    </source>
</reference>
<dbReference type="PANTHER" id="PTHR37042">
    <property type="entry name" value="OUTER MEMBRANE PROTEIN RV1973"/>
    <property type="match status" value="1"/>
</dbReference>
<evidence type="ECO:0000256" key="3">
    <source>
        <dbReference type="SAM" id="MobiDB-lite"/>
    </source>
</evidence>
<evidence type="ECO:0000313" key="6">
    <source>
        <dbReference type="Proteomes" id="UP001501057"/>
    </source>
</evidence>
<proteinExistence type="predicted"/>
<accession>A0ABP4WCF3</accession>
<protein>
    <recommendedName>
        <fullName evidence="7">Mce-associated membrane protein</fullName>
    </recommendedName>
</protein>
<sequence>MRTTHEPSDVRDRVAARLRIKPSETVADTTSDEGTDAGDADPGPRRGAGWRSWPVLPILAAVLLAAVLVVGFLNLRHDRGVAAGDDAVSAVEPHIEQLLSYTPSTVASDLESESTWLTGDFARDYEDLVNGTIAPAASEGGVQTTASVTAVGVDSASSDRVVMLMFVNVSTTSTAAPDPQISGSRLRVTALEIDGEWKISEIRPL</sequence>
<evidence type="ECO:0000256" key="2">
    <source>
        <dbReference type="ARBA" id="ARBA00023136"/>
    </source>
</evidence>
<name>A0ABP4WCF3_9ACTN</name>
<evidence type="ECO:0000256" key="1">
    <source>
        <dbReference type="ARBA" id="ARBA00004370"/>
    </source>
</evidence>
<organism evidence="5 6">
    <name type="scientific">Aeromicrobium alkaliterrae</name>
    <dbReference type="NCBI Taxonomy" id="302168"/>
    <lineage>
        <taxon>Bacteria</taxon>
        <taxon>Bacillati</taxon>
        <taxon>Actinomycetota</taxon>
        <taxon>Actinomycetes</taxon>
        <taxon>Propionibacteriales</taxon>
        <taxon>Nocardioidaceae</taxon>
        <taxon>Aeromicrobium</taxon>
    </lineage>
</organism>
<feature type="region of interest" description="Disordered" evidence="3">
    <location>
        <begin position="1"/>
        <end position="47"/>
    </location>
</feature>
<gene>
    <name evidence="5" type="ORF">GCM10009710_33100</name>
</gene>